<evidence type="ECO:0000313" key="3">
    <source>
        <dbReference type="RefSeq" id="XP_052127108.1"/>
    </source>
</evidence>
<sequence>MTHVTDMHQRHLHCIRYIVDTHSEDYINMDTTHQILEFGLPVEASLSRATSTLGSSPSKNSSPLQTSTNQRLSPRGSVGSITPITSPVSGTPCVSPKKFDSVKGIKALGSRSVLKPMPQTVPQFDQPMELGTKLSPKTKHAVNPQADCWITVEGEDIEVDESALEEDIEEVEDEETSSEENQLLMSGN</sequence>
<feature type="region of interest" description="Disordered" evidence="1">
    <location>
        <begin position="164"/>
        <end position="188"/>
    </location>
</feature>
<dbReference type="GeneID" id="127750201"/>
<reference evidence="3" key="1">
    <citation type="submission" date="2025-08" db="UniProtKB">
        <authorList>
            <consortium name="RefSeq"/>
        </authorList>
    </citation>
    <scope>IDENTIFICATION</scope>
    <source>
        <tissue evidence="3">Whole organism</tissue>
    </source>
</reference>
<feature type="compositionally biased region" description="Polar residues" evidence="1">
    <location>
        <begin position="79"/>
        <end position="89"/>
    </location>
</feature>
<evidence type="ECO:0000313" key="2">
    <source>
        <dbReference type="Proteomes" id="UP000504606"/>
    </source>
</evidence>
<accession>A0A9C6XPY4</accession>
<protein>
    <submittedName>
        <fullName evidence="3">Uncharacterized protein LOC127750201 isoform X2</fullName>
    </submittedName>
</protein>
<proteinExistence type="predicted"/>
<name>A0A9C6XPY4_FRAOC</name>
<dbReference type="AlphaFoldDB" id="A0A9C6XPY4"/>
<dbReference type="RefSeq" id="XP_052127108.1">
    <property type="nucleotide sequence ID" value="XM_052271148.1"/>
</dbReference>
<feature type="compositionally biased region" description="Acidic residues" evidence="1">
    <location>
        <begin position="164"/>
        <end position="178"/>
    </location>
</feature>
<gene>
    <name evidence="3" type="primary">LOC127750201</name>
</gene>
<dbReference type="OrthoDB" id="4737882at2759"/>
<dbReference type="Proteomes" id="UP000504606">
    <property type="component" value="Unplaced"/>
</dbReference>
<organism evidence="2 3">
    <name type="scientific">Frankliniella occidentalis</name>
    <name type="common">Western flower thrips</name>
    <name type="synonym">Euthrips occidentalis</name>
    <dbReference type="NCBI Taxonomy" id="133901"/>
    <lineage>
        <taxon>Eukaryota</taxon>
        <taxon>Metazoa</taxon>
        <taxon>Ecdysozoa</taxon>
        <taxon>Arthropoda</taxon>
        <taxon>Hexapoda</taxon>
        <taxon>Insecta</taxon>
        <taxon>Pterygota</taxon>
        <taxon>Neoptera</taxon>
        <taxon>Paraneoptera</taxon>
        <taxon>Thysanoptera</taxon>
        <taxon>Terebrantia</taxon>
        <taxon>Thripoidea</taxon>
        <taxon>Thripidae</taxon>
        <taxon>Frankliniella</taxon>
    </lineage>
</organism>
<feature type="compositionally biased region" description="Polar residues" evidence="1">
    <location>
        <begin position="49"/>
        <end position="72"/>
    </location>
</feature>
<keyword evidence="2" id="KW-1185">Reference proteome</keyword>
<feature type="region of interest" description="Disordered" evidence="1">
    <location>
        <begin position="49"/>
        <end position="95"/>
    </location>
</feature>
<evidence type="ECO:0000256" key="1">
    <source>
        <dbReference type="SAM" id="MobiDB-lite"/>
    </source>
</evidence>